<feature type="region of interest" description="Disordered" evidence="1">
    <location>
        <begin position="1"/>
        <end position="65"/>
    </location>
</feature>
<protein>
    <submittedName>
        <fullName evidence="2">Uncharacterized protein</fullName>
    </submittedName>
</protein>
<dbReference type="AlphaFoldDB" id="A0AA35KMQ4"/>
<feature type="compositionally biased region" description="Polar residues" evidence="1">
    <location>
        <begin position="205"/>
        <end position="214"/>
    </location>
</feature>
<feature type="region of interest" description="Disordered" evidence="1">
    <location>
        <begin position="183"/>
        <end position="222"/>
    </location>
</feature>
<dbReference type="Pfam" id="PF15455">
    <property type="entry name" value="Pro-rich_19"/>
    <property type="match status" value="1"/>
</dbReference>
<feature type="region of interest" description="Disordered" evidence="1">
    <location>
        <begin position="254"/>
        <end position="273"/>
    </location>
</feature>
<sequence>MEAGPLIIPTGAPFSMNPCGKGEERKETSASSGLPCSSHHLRASPTEQHSIEEKSTRVKRRRTRRERNYVKFGRNVTGRIPEQRPNRRTLQKTLPPFWSSQFNTCPKSTPIRPIKGSCVAKPLIITQNRLSQPFGMFNREVKSLNIERLLSPRAEQEVLEITPIQRDSGMEMLLEEEIQSCDADQKSIPGDQLRCSGKNPRGGNKDSTSITQHPVATPGASQPLAAPAVVEFNQEDLETEPFQGNALMDLNEKENVPPVPTAETESGKGKSPVRELAQDLQKLLDLKAIFPGRNLIRETRQAVINILLEQKKTLPDLSALALLKKSAGGCNTDTAHADFKSPPDRDQKELLLGQMSSNDSRNSDQEISLKKRRGQAQFFPSSFSPCPVHTVVRMAEEKTTQREDFRSFVEPQAFSQHSFPLTAVQPHSHLSSAPSQHVNLARSSFAAEEQHLLHDALFRTARRWEQGLGEAFCESRSRQERSEVGSRLHPKKSASKRHCLPFATYDSFGSVNLSVDGKGTSHYFLTDSQQHSCVYELSPDQWNLLEMEPAPFHSPHPSQEPCSCQPLDLGLRPTERAASESQTSFDVLRSIWSPKVPSKGAKLPVSQALGYPCLAHQPATSRELNAEQGQPNEFLQLYSIVPQQHCSSYRQNPQQDKYMLSKHPSHGTGFSVLAKPRAFCQKVSVEQGRTSNSYHFCGLAEASERMQRNRDKGCSRSGSQTRDLKRLLQMEEAQQQLQFFQQLPMSYFPPSEALENRNSPDCALQGHLLGQSTPEPWAFPRMKLY</sequence>
<reference evidence="2" key="1">
    <citation type="submission" date="2022-12" db="EMBL/GenBank/DDBJ databases">
        <authorList>
            <person name="Alioto T."/>
            <person name="Alioto T."/>
            <person name="Gomez Garrido J."/>
        </authorList>
    </citation>
    <scope>NUCLEOTIDE SEQUENCE</scope>
</reference>
<evidence type="ECO:0000256" key="1">
    <source>
        <dbReference type="SAM" id="MobiDB-lite"/>
    </source>
</evidence>
<dbReference type="PANTHER" id="PTHR37346:SF1">
    <property type="entry name" value="PROLINE-RICH PROTEIN 19"/>
    <property type="match status" value="1"/>
</dbReference>
<gene>
    <name evidence="2" type="ORF">PODLI_1B038548</name>
</gene>
<dbReference type="EMBL" id="OX395133">
    <property type="protein sequence ID" value="CAI5781005.1"/>
    <property type="molecule type" value="Genomic_DNA"/>
</dbReference>
<proteinExistence type="predicted"/>
<organism evidence="2 3">
    <name type="scientific">Podarcis lilfordi</name>
    <name type="common">Lilford's wall lizard</name>
    <dbReference type="NCBI Taxonomy" id="74358"/>
    <lineage>
        <taxon>Eukaryota</taxon>
        <taxon>Metazoa</taxon>
        <taxon>Chordata</taxon>
        <taxon>Craniata</taxon>
        <taxon>Vertebrata</taxon>
        <taxon>Euteleostomi</taxon>
        <taxon>Lepidosauria</taxon>
        <taxon>Squamata</taxon>
        <taxon>Bifurcata</taxon>
        <taxon>Unidentata</taxon>
        <taxon>Episquamata</taxon>
        <taxon>Laterata</taxon>
        <taxon>Lacertibaenia</taxon>
        <taxon>Lacertidae</taxon>
        <taxon>Podarcis</taxon>
    </lineage>
</organism>
<evidence type="ECO:0000313" key="3">
    <source>
        <dbReference type="Proteomes" id="UP001178461"/>
    </source>
</evidence>
<dbReference type="Proteomes" id="UP001178461">
    <property type="component" value="Chromosome 8"/>
</dbReference>
<name>A0AA35KMQ4_9SAUR</name>
<dbReference type="PANTHER" id="PTHR37346">
    <property type="entry name" value="PROLINE-RICH PROTEIN 19"/>
    <property type="match status" value="1"/>
</dbReference>
<dbReference type="InterPro" id="IPR029355">
    <property type="entry name" value="Pro-rich_19"/>
</dbReference>
<keyword evidence="3" id="KW-1185">Reference proteome</keyword>
<evidence type="ECO:0000313" key="2">
    <source>
        <dbReference type="EMBL" id="CAI5781005.1"/>
    </source>
</evidence>
<accession>A0AA35KMQ4</accession>